<dbReference type="Proteomes" id="UP000324222">
    <property type="component" value="Unassembled WGS sequence"/>
</dbReference>
<name>A0A5B7DWC2_PORTR</name>
<evidence type="ECO:0000313" key="1">
    <source>
        <dbReference type="EMBL" id="MPC25972.1"/>
    </source>
</evidence>
<dbReference type="AlphaFoldDB" id="A0A5B7DWC2"/>
<dbReference type="EMBL" id="VSRR010001535">
    <property type="protein sequence ID" value="MPC25972.1"/>
    <property type="molecule type" value="Genomic_DNA"/>
</dbReference>
<comment type="caution">
    <text evidence="1">The sequence shown here is derived from an EMBL/GenBank/DDBJ whole genome shotgun (WGS) entry which is preliminary data.</text>
</comment>
<organism evidence="1 2">
    <name type="scientific">Portunus trituberculatus</name>
    <name type="common">Swimming crab</name>
    <name type="synonym">Neptunus trituberculatus</name>
    <dbReference type="NCBI Taxonomy" id="210409"/>
    <lineage>
        <taxon>Eukaryota</taxon>
        <taxon>Metazoa</taxon>
        <taxon>Ecdysozoa</taxon>
        <taxon>Arthropoda</taxon>
        <taxon>Crustacea</taxon>
        <taxon>Multicrustacea</taxon>
        <taxon>Malacostraca</taxon>
        <taxon>Eumalacostraca</taxon>
        <taxon>Eucarida</taxon>
        <taxon>Decapoda</taxon>
        <taxon>Pleocyemata</taxon>
        <taxon>Brachyura</taxon>
        <taxon>Eubrachyura</taxon>
        <taxon>Portunoidea</taxon>
        <taxon>Portunidae</taxon>
        <taxon>Portuninae</taxon>
        <taxon>Portunus</taxon>
    </lineage>
</organism>
<keyword evidence="2" id="KW-1185">Reference proteome</keyword>
<sequence>MFKELVEVFSGDEVCVENEAQIYPRGKGYLTLLPTTSQLMLSGCPADEGLLIVFIGSLFV</sequence>
<accession>A0A5B7DWC2</accession>
<protein>
    <submittedName>
        <fullName evidence="1">Uncharacterized protein</fullName>
    </submittedName>
</protein>
<reference evidence="1 2" key="1">
    <citation type="submission" date="2019-05" db="EMBL/GenBank/DDBJ databases">
        <title>Another draft genome of Portunus trituberculatus and its Hox gene families provides insights of decapod evolution.</title>
        <authorList>
            <person name="Jeong J.-H."/>
            <person name="Song I."/>
            <person name="Kim S."/>
            <person name="Choi T."/>
            <person name="Kim D."/>
            <person name="Ryu S."/>
            <person name="Kim W."/>
        </authorList>
    </citation>
    <scope>NUCLEOTIDE SEQUENCE [LARGE SCALE GENOMIC DNA]</scope>
    <source>
        <tissue evidence="1">Muscle</tissue>
    </source>
</reference>
<evidence type="ECO:0000313" key="2">
    <source>
        <dbReference type="Proteomes" id="UP000324222"/>
    </source>
</evidence>
<proteinExistence type="predicted"/>
<gene>
    <name evidence="1" type="ORF">E2C01_019096</name>
</gene>